<dbReference type="CDD" id="cd04724">
    <property type="entry name" value="Tryptophan_synthase_alpha"/>
    <property type="match status" value="1"/>
</dbReference>
<comment type="pathway">
    <text evidence="1 8">Amino-acid biosynthesis; L-tryptophan biosynthesis; L-tryptophan from chorismate: step 5/5.</text>
</comment>
<evidence type="ECO:0000256" key="9">
    <source>
        <dbReference type="RuleBase" id="RU003662"/>
    </source>
</evidence>
<dbReference type="Pfam" id="PF00290">
    <property type="entry name" value="Trp_syntA"/>
    <property type="match status" value="1"/>
</dbReference>
<evidence type="ECO:0000256" key="6">
    <source>
        <dbReference type="ARBA" id="ARBA00023239"/>
    </source>
</evidence>
<keyword evidence="4 8" id="KW-0822">Tryptophan biosynthesis</keyword>
<feature type="active site" description="Proton acceptor" evidence="8">
    <location>
        <position position="59"/>
    </location>
</feature>
<evidence type="ECO:0000256" key="5">
    <source>
        <dbReference type="ARBA" id="ARBA00023141"/>
    </source>
</evidence>
<dbReference type="Gene3D" id="3.20.20.70">
    <property type="entry name" value="Aldolase class I"/>
    <property type="match status" value="1"/>
</dbReference>
<keyword evidence="6 8" id="KW-0456">Lyase</keyword>
<accession>A0ABT7QLN7</accession>
<evidence type="ECO:0000256" key="2">
    <source>
        <dbReference type="ARBA" id="ARBA00011270"/>
    </source>
</evidence>
<comment type="function">
    <text evidence="8">The alpha subunit is responsible for the aldol cleavage of indoleglycerol phosphate to indole and glyceraldehyde 3-phosphate.</text>
</comment>
<sequence>MSDLITNAFACTDKRACLVAFITAGFPHADSTPAMLSAIAEAGADIIEIGVPFSDPMADGPAIQRSSEVALANGMTLKKTIAATAAFRNTNTTVPLVLMGYANSFLNHPGGAAGLAQAAQQANINGLIVVDLADEDRANWKRHLAPAGVSLVNLVAPTTNESRLQQIANDAEGFLYAISLKGVTGAGNLDVENVAYNLRAVKQIATVPVVAGFGIRTPEHALQLANHADGVVIGSKLVEIAEAAADPPAEVGAFIKQMATTLAH</sequence>
<organism evidence="10 11">
    <name type="scientific">Candidatus Doriopsillibacter californiensis</name>
    <dbReference type="NCBI Taxonomy" id="2970740"/>
    <lineage>
        <taxon>Bacteria</taxon>
        <taxon>Pseudomonadati</taxon>
        <taxon>Pseudomonadota</taxon>
        <taxon>Gammaproteobacteria</taxon>
        <taxon>Candidatus Tethybacterales</taxon>
        <taxon>Candidatus Persebacteraceae</taxon>
        <taxon>Candidatus Doriopsillibacter</taxon>
    </lineage>
</organism>
<reference evidence="10" key="2">
    <citation type="journal article" date="2023" name="Microbiome">
        <title>Synthase-selected sorting approach identifies a beta-lactone synthase in a nudibranch symbiotic bacterium.</title>
        <authorList>
            <person name="Dzunkova M."/>
            <person name="La Clair J.J."/>
            <person name="Tyml T."/>
            <person name="Doud D."/>
            <person name="Schulz F."/>
            <person name="Piquer-Esteban S."/>
            <person name="Porcel Sanchis D."/>
            <person name="Osborn A."/>
            <person name="Robinson D."/>
            <person name="Louie K.B."/>
            <person name="Bowen B.P."/>
            <person name="Bowers R.M."/>
            <person name="Lee J."/>
            <person name="Arnau V."/>
            <person name="Diaz-Villanueva W."/>
            <person name="Stepanauskas R."/>
            <person name="Gosliner T."/>
            <person name="Date S.V."/>
            <person name="Northen T.R."/>
            <person name="Cheng J.F."/>
            <person name="Burkart M.D."/>
            <person name="Woyke T."/>
        </authorList>
    </citation>
    <scope>NUCLEOTIDE SEQUENCE</scope>
    <source>
        <strain evidence="10">Df01</strain>
    </source>
</reference>
<evidence type="ECO:0000313" key="11">
    <source>
        <dbReference type="Proteomes" id="UP001168167"/>
    </source>
</evidence>
<evidence type="ECO:0000256" key="1">
    <source>
        <dbReference type="ARBA" id="ARBA00004733"/>
    </source>
</evidence>
<keyword evidence="11" id="KW-1185">Reference proteome</keyword>
<dbReference type="EC" id="4.2.1.20" evidence="8"/>
<dbReference type="PROSITE" id="PS00167">
    <property type="entry name" value="TRP_SYNTHASE_ALPHA"/>
    <property type="match status" value="1"/>
</dbReference>
<comment type="catalytic activity">
    <reaction evidence="7 8">
        <text>(1S,2R)-1-C-(indol-3-yl)glycerol 3-phosphate + L-serine = D-glyceraldehyde 3-phosphate + L-tryptophan + H2O</text>
        <dbReference type="Rhea" id="RHEA:10532"/>
        <dbReference type="ChEBI" id="CHEBI:15377"/>
        <dbReference type="ChEBI" id="CHEBI:33384"/>
        <dbReference type="ChEBI" id="CHEBI:57912"/>
        <dbReference type="ChEBI" id="CHEBI:58866"/>
        <dbReference type="ChEBI" id="CHEBI:59776"/>
        <dbReference type="EC" id="4.2.1.20"/>
    </reaction>
</comment>
<evidence type="ECO:0000256" key="7">
    <source>
        <dbReference type="ARBA" id="ARBA00049047"/>
    </source>
</evidence>
<dbReference type="InterPro" id="IPR002028">
    <property type="entry name" value="Trp_synthase_suA"/>
</dbReference>
<dbReference type="InterPro" id="IPR011060">
    <property type="entry name" value="RibuloseP-bd_barrel"/>
</dbReference>
<dbReference type="EMBL" id="JANQAO010000002">
    <property type="protein sequence ID" value="MDM5147423.1"/>
    <property type="molecule type" value="Genomic_DNA"/>
</dbReference>
<dbReference type="PANTHER" id="PTHR43406:SF1">
    <property type="entry name" value="TRYPTOPHAN SYNTHASE ALPHA CHAIN, CHLOROPLASTIC"/>
    <property type="match status" value="1"/>
</dbReference>
<comment type="caution">
    <text evidence="10">The sequence shown here is derived from an EMBL/GenBank/DDBJ whole genome shotgun (WGS) entry which is preliminary data.</text>
</comment>
<evidence type="ECO:0000256" key="4">
    <source>
        <dbReference type="ARBA" id="ARBA00022822"/>
    </source>
</evidence>
<keyword evidence="3 8" id="KW-0028">Amino-acid biosynthesis</keyword>
<dbReference type="NCBIfam" id="TIGR00262">
    <property type="entry name" value="trpA"/>
    <property type="match status" value="1"/>
</dbReference>
<dbReference type="PANTHER" id="PTHR43406">
    <property type="entry name" value="TRYPTOPHAN SYNTHASE, ALPHA CHAIN"/>
    <property type="match status" value="1"/>
</dbReference>
<evidence type="ECO:0000256" key="3">
    <source>
        <dbReference type="ARBA" id="ARBA00022605"/>
    </source>
</evidence>
<keyword evidence="5 8" id="KW-0057">Aromatic amino acid biosynthesis</keyword>
<dbReference type="SUPFAM" id="SSF51366">
    <property type="entry name" value="Ribulose-phoshate binding barrel"/>
    <property type="match status" value="1"/>
</dbReference>
<reference evidence="10" key="1">
    <citation type="submission" date="2022-08" db="EMBL/GenBank/DDBJ databases">
        <authorList>
            <person name="Dzunkova M."/>
            <person name="La Clair J."/>
            <person name="Tyml T."/>
            <person name="Doud D."/>
            <person name="Schulz F."/>
            <person name="Piquer S."/>
            <person name="Porcel Sanchis D."/>
            <person name="Osborn A."/>
            <person name="Robinson D."/>
            <person name="Louie K.B."/>
            <person name="Bowen B.P."/>
            <person name="Bowers R."/>
            <person name="Lee J."/>
            <person name="Arnau Llombart V."/>
            <person name="Diaz Villanueva W."/>
            <person name="Gosliner T."/>
            <person name="Northen T."/>
            <person name="Cheng J.-F."/>
            <person name="Burkart M.D."/>
            <person name="Woyke T."/>
        </authorList>
    </citation>
    <scope>NUCLEOTIDE SEQUENCE</scope>
    <source>
        <strain evidence="10">Df01</strain>
    </source>
</reference>
<evidence type="ECO:0000313" key="10">
    <source>
        <dbReference type="EMBL" id="MDM5147423.1"/>
    </source>
</evidence>
<evidence type="ECO:0000256" key="8">
    <source>
        <dbReference type="HAMAP-Rule" id="MF_00131"/>
    </source>
</evidence>
<protein>
    <recommendedName>
        <fullName evidence="8">Tryptophan synthase alpha chain</fullName>
        <ecNumber evidence="8">4.2.1.20</ecNumber>
    </recommendedName>
</protein>
<comment type="similarity">
    <text evidence="8 9">Belongs to the TrpA family.</text>
</comment>
<dbReference type="GO" id="GO:0004834">
    <property type="term" value="F:tryptophan synthase activity"/>
    <property type="evidence" value="ECO:0007669"/>
    <property type="project" value="UniProtKB-EC"/>
</dbReference>
<dbReference type="Proteomes" id="UP001168167">
    <property type="component" value="Unassembled WGS sequence"/>
</dbReference>
<dbReference type="InterPro" id="IPR013785">
    <property type="entry name" value="Aldolase_TIM"/>
</dbReference>
<name>A0ABT7QLN7_9GAMM</name>
<gene>
    <name evidence="8 10" type="primary">trpA</name>
    <name evidence="10" type="ORF">NQX30_03440</name>
</gene>
<proteinExistence type="inferred from homology"/>
<feature type="active site" description="Proton acceptor" evidence="8">
    <location>
        <position position="48"/>
    </location>
</feature>
<comment type="subunit">
    <text evidence="2 8">Tetramer of two alpha and two beta chains.</text>
</comment>
<dbReference type="InterPro" id="IPR018204">
    <property type="entry name" value="Trp_synthase_alpha_AS"/>
</dbReference>
<dbReference type="HAMAP" id="MF_00131">
    <property type="entry name" value="Trp_synth_alpha"/>
    <property type="match status" value="1"/>
</dbReference>